<evidence type="ECO:0000313" key="2">
    <source>
        <dbReference type="EMBL" id="ESW05788.1"/>
    </source>
</evidence>
<dbReference type="Gramene" id="ESW05788">
    <property type="protein sequence ID" value="ESW05788"/>
    <property type="gene ID" value="PHAVU_011G209700g"/>
</dbReference>
<dbReference type="OrthoDB" id="1436809at2759"/>
<dbReference type="AlphaFoldDB" id="V7ALQ2"/>
<feature type="chain" id="PRO_5004753368" evidence="1">
    <location>
        <begin position="28"/>
        <end position="232"/>
    </location>
</feature>
<dbReference type="OMA" id="FCYANSA"/>
<organism evidence="2 3">
    <name type="scientific">Phaseolus vulgaris</name>
    <name type="common">Kidney bean</name>
    <name type="synonym">French bean</name>
    <dbReference type="NCBI Taxonomy" id="3885"/>
    <lineage>
        <taxon>Eukaryota</taxon>
        <taxon>Viridiplantae</taxon>
        <taxon>Streptophyta</taxon>
        <taxon>Embryophyta</taxon>
        <taxon>Tracheophyta</taxon>
        <taxon>Spermatophyta</taxon>
        <taxon>Magnoliopsida</taxon>
        <taxon>eudicotyledons</taxon>
        <taxon>Gunneridae</taxon>
        <taxon>Pentapetalae</taxon>
        <taxon>rosids</taxon>
        <taxon>fabids</taxon>
        <taxon>Fabales</taxon>
        <taxon>Fabaceae</taxon>
        <taxon>Papilionoideae</taxon>
        <taxon>50 kb inversion clade</taxon>
        <taxon>NPAAA clade</taxon>
        <taxon>indigoferoid/millettioid clade</taxon>
        <taxon>Phaseoleae</taxon>
        <taxon>Phaseolus</taxon>
    </lineage>
</organism>
<dbReference type="STRING" id="3885.V7ALQ2"/>
<keyword evidence="3" id="KW-1185">Reference proteome</keyword>
<feature type="signal peptide" evidence="1">
    <location>
        <begin position="1"/>
        <end position="27"/>
    </location>
</feature>
<evidence type="ECO:0000256" key="1">
    <source>
        <dbReference type="SAM" id="SignalP"/>
    </source>
</evidence>
<proteinExistence type="predicted"/>
<reference evidence="3" key="1">
    <citation type="journal article" date="2014" name="Nat. Genet.">
        <title>A reference genome for common bean and genome-wide analysis of dual domestications.</title>
        <authorList>
            <person name="Schmutz J."/>
            <person name="McClean P.E."/>
            <person name="Mamidi S."/>
            <person name="Wu G.A."/>
            <person name="Cannon S.B."/>
            <person name="Grimwood J."/>
            <person name="Jenkins J."/>
            <person name="Shu S."/>
            <person name="Song Q."/>
            <person name="Chavarro C."/>
            <person name="Torres-Torres M."/>
            <person name="Geffroy V."/>
            <person name="Moghaddam S.M."/>
            <person name="Gao D."/>
            <person name="Abernathy B."/>
            <person name="Barry K."/>
            <person name="Blair M."/>
            <person name="Brick M.A."/>
            <person name="Chovatia M."/>
            <person name="Gepts P."/>
            <person name="Goodstein D.M."/>
            <person name="Gonzales M."/>
            <person name="Hellsten U."/>
            <person name="Hyten D.L."/>
            <person name="Jia G."/>
            <person name="Kelly J.D."/>
            <person name="Kudrna D."/>
            <person name="Lee R."/>
            <person name="Richard M.M."/>
            <person name="Miklas P.N."/>
            <person name="Osorno J.M."/>
            <person name="Rodrigues J."/>
            <person name="Thareau V."/>
            <person name="Urrea C.A."/>
            <person name="Wang M."/>
            <person name="Yu Y."/>
            <person name="Zhang M."/>
            <person name="Wing R.A."/>
            <person name="Cregan P.B."/>
            <person name="Rokhsar D.S."/>
            <person name="Jackson S.A."/>
        </authorList>
    </citation>
    <scope>NUCLEOTIDE SEQUENCE [LARGE SCALE GENOMIC DNA]</scope>
    <source>
        <strain evidence="3">cv. G19833</strain>
    </source>
</reference>
<sequence length="232" mass="25915">MTKGFTLQCALLFFFLATFSYAPSVLATTQITGNEVNTDGKVSNEEFAKASIEGDDEEAKFKGFFPKPIHILKPIPKPIPIVKPTVKPFPFPVYKPTSKPIPIVKPILKPIPNEEAKFKGFFPTKQIPIVKPIPKIIPVVKPVPVKVYKPVPKLVPIVKPIPILKPIPKPIPFVKEIPKPFTVKKPIPTVESEEFLKPNNFFKKPIPKLPLDPKFKKPLLPPLPILKPIPTP</sequence>
<evidence type="ECO:0000313" key="3">
    <source>
        <dbReference type="Proteomes" id="UP000000226"/>
    </source>
</evidence>
<dbReference type="Proteomes" id="UP000000226">
    <property type="component" value="Chromosome 11"/>
</dbReference>
<name>V7ALQ2_PHAVU</name>
<gene>
    <name evidence="2" type="ORF">PHAVU_011G209700g</name>
</gene>
<accession>V7ALQ2</accession>
<keyword evidence="1" id="KW-0732">Signal</keyword>
<dbReference type="EMBL" id="CM002298">
    <property type="protein sequence ID" value="ESW05788.1"/>
    <property type="molecule type" value="Genomic_DNA"/>
</dbReference>
<protein>
    <submittedName>
        <fullName evidence="2">Uncharacterized protein</fullName>
    </submittedName>
</protein>